<dbReference type="NCBIfam" id="TIGR02365">
    <property type="entry name" value="dha_L_ycgS"/>
    <property type="match status" value="1"/>
</dbReference>
<dbReference type="InterPro" id="IPR004007">
    <property type="entry name" value="DhaL_dom"/>
</dbReference>
<dbReference type="PANTHER" id="PTHR28629:SF4">
    <property type="entry name" value="TRIOKINASE_FMN CYCLASE"/>
    <property type="match status" value="1"/>
</dbReference>
<feature type="domain" description="DhaL" evidence="3">
    <location>
        <begin position="6"/>
        <end position="207"/>
    </location>
</feature>
<dbReference type="AlphaFoldDB" id="A0A3A6QN86"/>
<sequence length="212" mass="23035">MQIEQQHILNWLELCAQAYEENQDYLTDLDRDIGDADHGLNMNRGFKKVVEKMPSKEDKQPIGNIFKTTGMTLLSSVGGASGPLYGTLFIRTAAALGTREQLSFEELIDGLKSGVDGVVSRGKAQAGDKTMCDVWLPVLASMKTSLEQGVSPDYLMDEMVDIAEKSAVSTIEMQAKKGRASYLGERSIGHQDPGATSSLMMIKALRQAVTGS</sequence>
<evidence type="ECO:0000313" key="4">
    <source>
        <dbReference type="EMBL" id="RJX74360.1"/>
    </source>
</evidence>
<dbReference type="OrthoDB" id="9800291at2"/>
<dbReference type="RefSeq" id="WP_120029696.1">
    <property type="nucleotide sequence ID" value="NZ_QVMU01000002.1"/>
</dbReference>
<keyword evidence="5" id="KW-1185">Reference proteome</keyword>
<dbReference type="SMART" id="SM01120">
    <property type="entry name" value="Dak2"/>
    <property type="match status" value="1"/>
</dbReference>
<evidence type="ECO:0000259" key="3">
    <source>
        <dbReference type="PROSITE" id="PS51480"/>
    </source>
</evidence>
<comment type="caution">
    <text evidence="4">The sequence shown here is derived from an EMBL/GenBank/DDBJ whole genome shotgun (WGS) entry which is preliminary data.</text>
</comment>
<keyword evidence="1" id="KW-0808">Transferase</keyword>
<dbReference type="EMBL" id="QVMU01000002">
    <property type="protein sequence ID" value="RJX74360.1"/>
    <property type="molecule type" value="Genomic_DNA"/>
</dbReference>
<protein>
    <submittedName>
        <fullName evidence="4">Dihydroxyacetone kinase subunit L</fullName>
    </submittedName>
</protein>
<evidence type="ECO:0000256" key="1">
    <source>
        <dbReference type="ARBA" id="ARBA00022679"/>
    </source>
</evidence>
<dbReference type="GO" id="GO:0004371">
    <property type="term" value="F:glycerone kinase activity"/>
    <property type="evidence" value="ECO:0007669"/>
    <property type="project" value="InterPro"/>
</dbReference>
<dbReference type="PANTHER" id="PTHR28629">
    <property type="entry name" value="TRIOKINASE/FMN CYCLASE"/>
    <property type="match status" value="1"/>
</dbReference>
<dbReference type="FunFam" id="1.25.40.340:FF:000002">
    <property type="entry name" value="Dihydroxyacetone kinase, L subunit"/>
    <property type="match status" value="1"/>
</dbReference>
<proteinExistence type="predicted"/>
<evidence type="ECO:0000256" key="2">
    <source>
        <dbReference type="ARBA" id="ARBA00022777"/>
    </source>
</evidence>
<dbReference type="PROSITE" id="PS51480">
    <property type="entry name" value="DHAL"/>
    <property type="match status" value="1"/>
</dbReference>
<evidence type="ECO:0000313" key="5">
    <source>
        <dbReference type="Proteomes" id="UP000273252"/>
    </source>
</evidence>
<dbReference type="Pfam" id="PF02734">
    <property type="entry name" value="Dak2"/>
    <property type="match status" value="1"/>
</dbReference>
<organism evidence="4 5">
    <name type="scientific">Vibrio sinensis</name>
    <dbReference type="NCBI Taxonomy" id="2302434"/>
    <lineage>
        <taxon>Bacteria</taxon>
        <taxon>Pseudomonadati</taxon>
        <taxon>Pseudomonadota</taxon>
        <taxon>Gammaproteobacteria</taxon>
        <taxon>Vibrionales</taxon>
        <taxon>Vibrionaceae</taxon>
        <taxon>Vibrio</taxon>
    </lineage>
</organism>
<dbReference type="InterPro" id="IPR050861">
    <property type="entry name" value="Dihydroxyacetone_Kinase"/>
</dbReference>
<reference evidence="4 5" key="1">
    <citation type="submission" date="2018-08" db="EMBL/GenBank/DDBJ databases">
        <title>Vibrio isolated from the Eastern China Marginal Seas.</title>
        <authorList>
            <person name="Li Y."/>
        </authorList>
    </citation>
    <scope>NUCLEOTIDE SEQUENCE [LARGE SCALE GENOMIC DNA]</scope>
    <source>
        <strain evidence="4 5">BEI233</strain>
    </source>
</reference>
<dbReference type="InterPro" id="IPR036117">
    <property type="entry name" value="DhaL_dom_sf"/>
</dbReference>
<dbReference type="InterPro" id="IPR012737">
    <property type="entry name" value="DhaK_L_YcgS"/>
</dbReference>
<keyword evidence="2 4" id="KW-0418">Kinase</keyword>
<gene>
    <name evidence="4" type="ORF">DZ860_04335</name>
</gene>
<dbReference type="Gene3D" id="1.25.40.340">
    <property type="match status" value="1"/>
</dbReference>
<name>A0A3A6QN86_9VIBR</name>
<dbReference type="GO" id="GO:0019563">
    <property type="term" value="P:glycerol catabolic process"/>
    <property type="evidence" value="ECO:0007669"/>
    <property type="project" value="TreeGrafter"/>
</dbReference>
<dbReference type="GO" id="GO:0005829">
    <property type="term" value="C:cytosol"/>
    <property type="evidence" value="ECO:0007669"/>
    <property type="project" value="TreeGrafter"/>
</dbReference>
<dbReference type="SUPFAM" id="SSF101473">
    <property type="entry name" value="DhaL-like"/>
    <property type="match status" value="1"/>
</dbReference>
<dbReference type="Proteomes" id="UP000273252">
    <property type="component" value="Unassembled WGS sequence"/>
</dbReference>
<accession>A0A3A6QN86</accession>